<organism evidence="2 3">
    <name type="scientific">Phormidium yuhuli AB48</name>
    <dbReference type="NCBI Taxonomy" id="2940671"/>
    <lineage>
        <taxon>Bacteria</taxon>
        <taxon>Bacillati</taxon>
        <taxon>Cyanobacteriota</taxon>
        <taxon>Cyanophyceae</taxon>
        <taxon>Oscillatoriophycideae</taxon>
        <taxon>Oscillatoriales</taxon>
        <taxon>Oscillatoriaceae</taxon>
        <taxon>Phormidium</taxon>
        <taxon>Phormidium yuhuli</taxon>
    </lineage>
</organism>
<keyword evidence="3" id="KW-1185">Reference proteome</keyword>
<name>A0ABY5AUD7_9CYAN</name>
<feature type="signal peptide" evidence="1">
    <location>
        <begin position="1"/>
        <end position="24"/>
    </location>
</feature>
<reference evidence="2" key="1">
    <citation type="submission" date="2022-06" db="EMBL/GenBank/DDBJ databases">
        <title>Genome sequence of Phormidium yuhuli AB48 isolated from an industrial photobioreactor environment.</title>
        <authorList>
            <person name="Qiu Y."/>
            <person name="Noonan A.J.C."/>
            <person name="Dofher K."/>
            <person name="Koch M."/>
            <person name="Kieft B."/>
            <person name="Lin X."/>
            <person name="Ziels R.M."/>
            <person name="Hallam S.J."/>
        </authorList>
    </citation>
    <scope>NUCLEOTIDE SEQUENCE</scope>
    <source>
        <strain evidence="2">AB48</strain>
    </source>
</reference>
<dbReference type="EMBL" id="CP098611">
    <property type="protein sequence ID" value="USR92848.1"/>
    <property type="molecule type" value="Genomic_DNA"/>
</dbReference>
<dbReference type="Gene3D" id="2.30.30.40">
    <property type="entry name" value="SH3 Domains"/>
    <property type="match status" value="1"/>
</dbReference>
<evidence type="ECO:0000256" key="1">
    <source>
        <dbReference type="SAM" id="SignalP"/>
    </source>
</evidence>
<gene>
    <name evidence="2" type="ORF">NEA10_09085</name>
</gene>
<evidence type="ECO:0000313" key="3">
    <source>
        <dbReference type="Proteomes" id="UP001056708"/>
    </source>
</evidence>
<dbReference type="Proteomes" id="UP001056708">
    <property type="component" value="Chromosome"/>
</dbReference>
<feature type="chain" id="PRO_5046210914" evidence="1">
    <location>
        <begin position="25"/>
        <end position="194"/>
    </location>
</feature>
<proteinExistence type="predicted"/>
<sequence length="194" mass="20638">MKFPLAFLPLALGTVLMGGNGAIAQSYPNDAHICTPGARLNLRESPGGRVLTVLDNRTSVERVAPPAGNWQPVAAGGQRGYVWSGYVCDGEATGAVAQRPAGTARFEPAMCPDVTLARNVIALDGLNIHRSNNPDSEILRFLSRGAAIILGSTNPSRDEAGHIWLPVEQPAMGYIRVGRDGVVDKIGNCTRFYD</sequence>
<protein>
    <submittedName>
        <fullName evidence="2">SH3 domain-containing protein</fullName>
    </submittedName>
</protein>
<accession>A0ABY5AUD7</accession>
<keyword evidence="1" id="KW-0732">Signal</keyword>
<dbReference type="RefSeq" id="WP_252665024.1">
    <property type="nucleotide sequence ID" value="NZ_CP098611.1"/>
</dbReference>
<evidence type="ECO:0000313" key="2">
    <source>
        <dbReference type="EMBL" id="USR92848.1"/>
    </source>
</evidence>